<dbReference type="OrthoDB" id="200456at2"/>
<feature type="compositionally biased region" description="Basic and acidic residues" evidence="1">
    <location>
        <begin position="198"/>
        <end position="210"/>
    </location>
</feature>
<protein>
    <submittedName>
        <fullName evidence="2">Uncharacterized protein</fullName>
    </submittedName>
</protein>
<name>A0A4Q1C4E5_9BACT</name>
<accession>A0A4Q1C4E5</accession>
<keyword evidence="3" id="KW-1185">Reference proteome</keyword>
<feature type="compositionally biased region" description="Basic residues" evidence="1">
    <location>
        <begin position="267"/>
        <end position="276"/>
    </location>
</feature>
<feature type="region of interest" description="Disordered" evidence="1">
    <location>
        <begin position="108"/>
        <end position="313"/>
    </location>
</feature>
<dbReference type="AlphaFoldDB" id="A0A4Q1C4E5"/>
<gene>
    <name evidence="2" type="ORF">ESB00_15585</name>
</gene>
<feature type="compositionally biased region" description="Basic residues" evidence="1">
    <location>
        <begin position="286"/>
        <end position="297"/>
    </location>
</feature>
<evidence type="ECO:0000256" key="1">
    <source>
        <dbReference type="SAM" id="MobiDB-lite"/>
    </source>
</evidence>
<evidence type="ECO:0000313" key="2">
    <source>
        <dbReference type="EMBL" id="RXK53129.1"/>
    </source>
</evidence>
<dbReference type="EMBL" id="SDHX01000002">
    <property type="protein sequence ID" value="RXK53129.1"/>
    <property type="molecule type" value="Genomic_DNA"/>
</dbReference>
<feature type="compositionally biased region" description="Low complexity" evidence="1">
    <location>
        <begin position="230"/>
        <end position="257"/>
    </location>
</feature>
<organism evidence="2 3">
    <name type="scientific">Oleiharenicola lentus</name>
    <dbReference type="NCBI Taxonomy" id="2508720"/>
    <lineage>
        <taxon>Bacteria</taxon>
        <taxon>Pseudomonadati</taxon>
        <taxon>Verrucomicrobiota</taxon>
        <taxon>Opitutia</taxon>
        <taxon>Opitutales</taxon>
        <taxon>Opitutaceae</taxon>
        <taxon>Oleiharenicola</taxon>
    </lineage>
</organism>
<evidence type="ECO:0000313" key="3">
    <source>
        <dbReference type="Proteomes" id="UP000290218"/>
    </source>
</evidence>
<feature type="compositionally biased region" description="Basic and acidic residues" evidence="1">
    <location>
        <begin position="149"/>
        <end position="164"/>
    </location>
</feature>
<dbReference type="RefSeq" id="WP_129048717.1">
    <property type="nucleotide sequence ID" value="NZ_SDHX01000002.1"/>
</dbReference>
<comment type="caution">
    <text evidence="2">The sequence shown here is derived from an EMBL/GenBank/DDBJ whole genome shotgun (WGS) entry which is preliminary data.</text>
</comment>
<feature type="compositionally biased region" description="Low complexity" evidence="1">
    <location>
        <begin position="1"/>
        <end position="30"/>
    </location>
</feature>
<proteinExistence type="predicted"/>
<sequence>MSSTETSGAPADATATTPAPEAAFPTFGTTRGSGLARGKRPSTAAASSASAAPSDYKPTAIEVVNAPREYTNPFAPAGEPAAEAAPAAPVPAPVAETLPVIETVAAKPAPAPAPAPVAEEPAELNILPPAEQRSAPAQTWESEGFSPTREPRRERAPREERSEAPAEEVDIDSIPPQFLYVRPGVKFVPTPRNWGGAPRERRPAGEHAPRAEASAPAKPEARSHAPAPAKSGGFLGWLKGLFGSESAPASAPISAGGEASGDERREGGHRRHRSGRGGRGGEGGGQRRHRGGRGGRGRSHDGESQGTRSSGSI</sequence>
<dbReference type="Proteomes" id="UP000290218">
    <property type="component" value="Unassembled WGS sequence"/>
</dbReference>
<feature type="compositionally biased region" description="Low complexity" evidence="1">
    <location>
        <begin position="41"/>
        <end position="54"/>
    </location>
</feature>
<reference evidence="2 3" key="1">
    <citation type="submission" date="2019-01" db="EMBL/GenBank/DDBJ databases">
        <title>Lacunisphaera sp. strain TWA-58.</title>
        <authorList>
            <person name="Chen W.-M."/>
        </authorList>
    </citation>
    <scope>NUCLEOTIDE SEQUENCE [LARGE SCALE GENOMIC DNA]</scope>
    <source>
        <strain evidence="2 3">TWA-58</strain>
    </source>
</reference>
<feature type="region of interest" description="Disordered" evidence="1">
    <location>
        <begin position="1"/>
        <end position="55"/>
    </location>
</feature>